<keyword evidence="2" id="KW-1185">Reference proteome</keyword>
<dbReference type="Proteomes" id="UP001140234">
    <property type="component" value="Unassembled WGS sequence"/>
</dbReference>
<name>A0ACC1K5V6_9FUNG</name>
<sequence length="248" mass="26336">MCDKSDAENESPPPLSPCGGGSAEQPRVKRIQVKNACVNCQRACKKCDSGRPCKRCVRQGLGDSCEDSKRKPRQRGIKRGPYKKRKQPGDAASPSPHVPTIAPVAAATAMPPAPGALLYGGFSPESSDGSPPRLWKPVLPRSGPLQRPPGPPSSLVILSDVALTDPRYSPSPIPTPLRRTATPCRSIPLSTARFDAAHRTPPWTPIKTDGRAAAAAHSRSLTPDSEPQQVRRLSQLLDSTSIGAARPG</sequence>
<comment type="caution">
    <text evidence="1">The sequence shown here is derived from an EMBL/GenBank/DDBJ whole genome shotgun (WGS) entry which is preliminary data.</text>
</comment>
<dbReference type="EMBL" id="JANBUJ010000166">
    <property type="protein sequence ID" value="KAJ2773872.1"/>
    <property type="molecule type" value="Genomic_DNA"/>
</dbReference>
<evidence type="ECO:0000313" key="1">
    <source>
        <dbReference type="EMBL" id="KAJ2773872.1"/>
    </source>
</evidence>
<organism evidence="1 2">
    <name type="scientific">Coemansia nantahalensis</name>
    <dbReference type="NCBI Taxonomy" id="2789366"/>
    <lineage>
        <taxon>Eukaryota</taxon>
        <taxon>Fungi</taxon>
        <taxon>Fungi incertae sedis</taxon>
        <taxon>Zoopagomycota</taxon>
        <taxon>Kickxellomycotina</taxon>
        <taxon>Kickxellomycetes</taxon>
        <taxon>Kickxellales</taxon>
        <taxon>Kickxellaceae</taxon>
        <taxon>Coemansia</taxon>
    </lineage>
</organism>
<proteinExistence type="predicted"/>
<reference evidence="1" key="1">
    <citation type="submission" date="2022-07" db="EMBL/GenBank/DDBJ databases">
        <title>Phylogenomic reconstructions and comparative analyses of Kickxellomycotina fungi.</title>
        <authorList>
            <person name="Reynolds N.K."/>
            <person name="Stajich J.E."/>
            <person name="Barry K."/>
            <person name="Grigoriev I.V."/>
            <person name="Crous P."/>
            <person name="Smith M.E."/>
        </authorList>
    </citation>
    <scope>NUCLEOTIDE SEQUENCE</scope>
    <source>
        <strain evidence="1">CBS 109366</strain>
    </source>
</reference>
<evidence type="ECO:0000313" key="2">
    <source>
        <dbReference type="Proteomes" id="UP001140234"/>
    </source>
</evidence>
<gene>
    <name evidence="1" type="ORF">IWQ57_001090</name>
</gene>
<accession>A0ACC1K5V6</accession>
<protein>
    <submittedName>
        <fullName evidence="1">Uncharacterized protein</fullName>
    </submittedName>
</protein>